<feature type="transmembrane region" description="Helical" evidence="9">
    <location>
        <begin position="85"/>
        <end position="107"/>
    </location>
</feature>
<organism evidence="11">
    <name type="scientific">candidate division WOR-3 bacterium</name>
    <dbReference type="NCBI Taxonomy" id="2052148"/>
    <lineage>
        <taxon>Bacteria</taxon>
        <taxon>Bacteria division WOR-3</taxon>
    </lineage>
</organism>
<evidence type="ECO:0000256" key="8">
    <source>
        <dbReference type="ARBA" id="ARBA00038436"/>
    </source>
</evidence>
<keyword evidence="4" id="KW-0997">Cell inner membrane</keyword>
<feature type="transmembrane region" description="Helical" evidence="9">
    <location>
        <begin position="12"/>
        <end position="32"/>
    </location>
</feature>
<feature type="domain" description="Tripartite ATP-independent periplasmic transporters DctQ component" evidence="10">
    <location>
        <begin position="23"/>
        <end position="151"/>
    </location>
</feature>
<keyword evidence="5 9" id="KW-0812">Transmembrane</keyword>
<evidence type="ECO:0000256" key="7">
    <source>
        <dbReference type="ARBA" id="ARBA00023136"/>
    </source>
</evidence>
<comment type="subcellular location">
    <subcellularLocation>
        <location evidence="1">Cell inner membrane</location>
        <topology evidence="1">Multi-pass membrane protein</topology>
    </subcellularLocation>
</comment>
<evidence type="ECO:0000313" key="11">
    <source>
        <dbReference type="EMBL" id="HEN27751.1"/>
    </source>
</evidence>
<name>A0A7C2P1A9_UNCW3</name>
<evidence type="ECO:0000256" key="2">
    <source>
        <dbReference type="ARBA" id="ARBA00022448"/>
    </source>
</evidence>
<keyword evidence="6 9" id="KW-1133">Transmembrane helix</keyword>
<gene>
    <name evidence="11" type="ORF">ENQ77_03640</name>
</gene>
<reference evidence="11" key="1">
    <citation type="journal article" date="2020" name="mSystems">
        <title>Genome- and Community-Level Interaction Insights into Carbon Utilization and Element Cycling Functions of Hydrothermarchaeota in Hydrothermal Sediment.</title>
        <authorList>
            <person name="Zhou Z."/>
            <person name="Liu Y."/>
            <person name="Xu W."/>
            <person name="Pan J."/>
            <person name="Luo Z.H."/>
            <person name="Li M."/>
        </authorList>
    </citation>
    <scope>NUCLEOTIDE SEQUENCE [LARGE SCALE GENOMIC DNA]</scope>
    <source>
        <strain evidence="11">SpSt-34</strain>
    </source>
</reference>
<accession>A0A7C2P1A9</accession>
<dbReference type="InterPro" id="IPR055348">
    <property type="entry name" value="DctQ"/>
</dbReference>
<dbReference type="EMBL" id="DSOL01000106">
    <property type="protein sequence ID" value="HEN27751.1"/>
    <property type="molecule type" value="Genomic_DNA"/>
</dbReference>
<evidence type="ECO:0000256" key="9">
    <source>
        <dbReference type="SAM" id="Phobius"/>
    </source>
</evidence>
<dbReference type="AlphaFoldDB" id="A0A7C2P1A9"/>
<dbReference type="GO" id="GO:0005886">
    <property type="term" value="C:plasma membrane"/>
    <property type="evidence" value="ECO:0007669"/>
    <property type="project" value="UniProtKB-SubCell"/>
</dbReference>
<evidence type="ECO:0000259" key="10">
    <source>
        <dbReference type="Pfam" id="PF04290"/>
    </source>
</evidence>
<dbReference type="PANTHER" id="PTHR35011:SF4">
    <property type="entry name" value="SLL1102 PROTEIN"/>
    <property type="match status" value="1"/>
</dbReference>
<evidence type="ECO:0000256" key="5">
    <source>
        <dbReference type="ARBA" id="ARBA00022692"/>
    </source>
</evidence>
<proteinExistence type="inferred from homology"/>
<dbReference type="InterPro" id="IPR007387">
    <property type="entry name" value="TRAP_DctQ"/>
</dbReference>
<protein>
    <submittedName>
        <fullName evidence="11">TRAP transporter small permease</fullName>
    </submittedName>
</protein>
<feature type="transmembrane region" description="Helical" evidence="9">
    <location>
        <begin position="127"/>
        <end position="147"/>
    </location>
</feature>
<sequence>MGKMIKRLSEWFGIGGALFIFPLIVITIIDVAGRNLLNKPIPGTFEISEYLLVIIIMSGLGFTQRIKGYAKVDFFIKNISEKSKAFLALFTTFLCILIVFVIIYKGLLEGLTERTVSDALKIPQKPFRLLVPIGSFVLLIEFFIDFIDNLKRFRK</sequence>
<evidence type="ECO:0000256" key="6">
    <source>
        <dbReference type="ARBA" id="ARBA00022989"/>
    </source>
</evidence>
<evidence type="ECO:0000256" key="3">
    <source>
        <dbReference type="ARBA" id="ARBA00022475"/>
    </source>
</evidence>
<comment type="similarity">
    <text evidence="8">Belongs to the TRAP transporter small permease family.</text>
</comment>
<dbReference type="PANTHER" id="PTHR35011">
    <property type="entry name" value="2,3-DIKETO-L-GULONATE TRAP TRANSPORTER SMALL PERMEASE PROTEIN YIAM"/>
    <property type="match status" value="1"/>
</dbReference>
<comment type="caution">
    <text evidence="11">The sequence shown here is derived from an EMBL/GenBank/DDBJ whole genome shotgun (WGS) entry which is preliminary data.</text>
</comment>
<dbReference type="Pfam" id="PF04290">
    <property type="entry name" value="DctQ"/>
    <property type="match status" value="1"/>
</dbReference>
<keyword evidence="7 9" id="KW-0472">Membrane</keyword>
<feature type="transmembrane region" description="Helical" evidence="9">
    <location>
        <begin position="47"/>
        <end position="64"/>
    </location>
</feature>
<evidence type="ECO:0000256" key="1">
    <source>
        <dbReference type="ARBA" id="ARBA00004429"/>
    </source>
</evidence>
<evidence type="ECO:0000256" key="4">
    <source>
        <dbReference type="ARBA" id="ARBA00022519"/>
    </source>
</evidence>
<keyword evidence="2" id="KW-0813">Transport</keyword>
<keyword evidence="3" id="KW-1003">Cell membrane</keyword>